<evidence type="ECO:0000313" key="2">
    <source>
        <dbReference type="EMBL" id="AEI95050.1"/>
    </source>
</evidence>
<accession>F7ZIZ0</accession>
<dbReference type="AlphaFoldDB" id="F7ZIZ0"/>
<feature type="chain" id="PRO_5003373197" description="Lipid/polyisoprenoid-binding YceI-like domain-containing protein" evidence="1">
    <location>
        <begin position="27"/>
        <end position="201"/>
    </location>
</feature>
<dbReference type="KEGG" id="rli:RLO149_c030940"/>
<evidence type="ECO:0000256" key="1">
    <source>
        <dbReference type="SAM" id="SignalP"/>
    </source>
</evidence>
<dbReference type="HOGENOM" id="CLU_1359552_0_0_5"/>
<dbReference type="Proteomes" id="UP000001353">
    <property type="component" value="Chromosome"/>
</dbReference>
<dbReference type="EMBL" id="CP002623">
    <property type="protein sequence ID" value="AEI95050.1"/>
    <property type="molecule type" value="Genomic_DNA"/>
</dbReference>
<keyword evidence="1" id="KW-0732">Signal</keyword>
<name>F7ZIZ0_ROSLO</name>
<gene>
    <name evidence="2" type="ordered locus">RLO149_c030940</name>
</gene>
<evidence type="ECO:0000313" key="3">
    <source>
        <dbReference type="Proteomes" id="UP000001353"/>
    </source>
</evidence>
<evidence type="ECO:0008006" key="4">
    <source>
        <dbReference type="Google" id="ProtNLM"/>
    </source>
</evidence>
<sequence>MSGRLGKSTVSLAACICMSLSGFSFAQVARSDQQFIVGAWAAFIERCTPFIENPAAARNALPRQGVGLFIAGTEDDAFLDYVQEANAQNFGFGVVMEETRSYFHFTCFTSSYRDFPAEDLAGSAALFRTLVAQTGSIEMVGGPVRVKMQNGAPVTDKSPLGYTFVLNGVFEGRETHLVVAFDVDSLALEVDVRIDKPDISK</sequence>
<protein>
    <recommendedName>
        <fullName evidence="4">Lipid/polyisoprenoid-binding YceI-like domain-containing protein</fullName>
    </recommendedName>
</protein>
<proteinExistence type="predicted"/>
<reference evidence="2 3" key="1">
    <citation type="journal article" date="2011" name="BMC Genomics">
        <title>Comparative genome analysis and genome-guided physiological analysis of Roseobacter litoralis.</title>
        <authorList>
            <person name="Kalhoefer D."/>
            <person name="Thole S."/>
            <person name="Voget S."/>
            <person name="Lehmann R."/>
            <person name="Liesegang H."/>
            <person name="Wollher A."/>
            <person name="Daniel R."/>
            <person name="Simon M."/>
            <person name="Brinkhoff T."/>
        </authorList>
    </citation>
    <scope>NUCLEOTIDE SEQUENCE [LARGE SCALE GENOMIC DNA]</scope>
    <source>
        <strain evidence="3">ATCC 49566 / DSM 6996 / JCM 21268 / NBRC 15278 / OCh 149</strain>
    </source>
</reference>
<feature type="signal peptide" evidence="1">
    <location>
        <begin position="1"/>
        <end position="26"/>
    </location>
</feature>
<organism evidence="2 3">
    <name type="scientific">Roseobacter litoralis (strain ATCC 49566 / DSM 6996 / JCM 21268 / NBRC 15278 / OCh 149)</name>
    <dbReference type="NCBI Taxonomy" id="391595"/>
    <lineage>
        <taxon>Bacteria</taxon>
        <taxon>Pseudomonadati</taxon>
        <taxon>Pseudomonadota</taxon>
        <taxon>Alphaproteobacteria</taxon>
        <taxon>Rhodobacterales</taxon>
        <taxon>Roseobacteraceae</taxon>
        <taxon>Roseobacter</taxon>
    </lineage>
</organism>
<dbReference type="STRING" id="391595.RLO149_c030940"/>
<keyword evidence="3" id="KW-1185">Reference proteome</keyword>